<dbReference type="Gene3D" id="3.60.15.10">
    <property type="entry name" value="Ribonuclease Z/Hydroxyacylglutathione hydrolase-like"/>
    <property type="match status" value="1"/>
</dbReference>
<organism evidence="3 4">
    <name type="scientific">Nibrella viscosa</name>
    <dbReference type="NCBI Taxonomy" id="1084524"/>
    <lineage>
        <taxon>Bacteria</taxon>
        <taxon>Pseudomonadati</taxon>
        <taxon>Bacteroidota</taxon>
        <taxon>Cytophagia</taxon>
        <taxon>Cytophagales</taxon>
        <taxon>Spirosomataceae</taxon>
        <taxon>Nibrella</taxon>
    </lineage>
</organism>
<evidence type="ECO:0000256" key="1">
    <source>
        <dbReference type="SAM" id="Phobius"/>
    </source>
</evidence>
<sequence>MPEVAPQAFFNSYSQPMIAKILLALLALVVVAALVALVIGYAISGPTYGPMRLALIPIGAYRPPWFMAPVHCSPAEAVEIHKDVCSQQSVAIHYGTFPLADEEEMEPVTDLQKALQQQSIPAEKFRALAEGKGFVLEN</sequence>
<accession>A0ABP8K938</accession>
<dbReference type="PANTHER" id="PTHR15032:SF4">
    <property type="entry name" value="N-ACYL-PHOSPHATIDYLETHANOLAMINE-HYDROLYZING PHOSPHOLIPASE D"/>
    <property type="match status" value="1"/>
</dbReference>
<dbReference type="PANTHER" id="PTHR15032">
    <property type="entry name" value="N-ACYL-PHOSPHATIDYLETHANOLAMINE-HYDROLYZING PHOSPHOLIPASE D"/>
    <property type="match status" value="1"/>
</dbReference>
<gene>
    <name evidence="3" type="ORF">GCM10023187_17490</name>
</gene>
<evidence type="ECO:0000259" key="2">
    <source>
        <dbReference type="Pfam" id="PF12706"/>
    </source>
</evidence>
<comment type="caution">
    <text evidence="3">The sequence shown here is derived from an EMBL/GenBank/DDBJ whole genome shotgun (WGS) entry which is preliminary data.</text>
</comment>
<dbReference type="InterPro" id="IPR036866">
    <property type="entry name" value="RibonucZ/Hydroxyglut_hydro"/>
</dbReference>
<feature type="transmembrane region" description="Helical" evidence="1">
    <location>
        <begin position="21"/>
        <end position="43"/>
    </location>
</feature>
<dbReference type="Pfam" id="PF12706">
    <property type="entry name" value="Lactamase_B_2"/>
    <property type="match status" value="1"/>
</dbReference>
<proteinExistence type="predicted"/>
<name>A0ABP8K938_9BACT</name>
<protein>
    <recommendedName>
        <fullName evidence="2">Metallo-beta-lactamase domain-containing protein</fullName>
    </recommendedName>
</protein>
<evidence type="ECO:0000313" key="4">
    <source>
        <dbReference type="Proteomes" id="UP001500936"/>
    </source>
</evidence>
<keyword evidence="1" id="KW-1133">Transmembrane helix</keyword>
<feature type="domain" description="Metallo-beta-lactamase" evidence="2">
    <location>
        <begin position="47"/>
        <end position="94"/>
    </location>
</feature>
<dbReference type="Proteomes" id="UP001500936">
    <property type="component" value="Unassembled WGS sequence"/>
</dbReference>
<keyword evidence="1" id="KW-0812">Transmembrane</keyword>
<evidence type="ECO:0000313" key="3">
    <source>
        <dbReference type="EMBL" id="GAA4402421.1"/>
    </source>
</evidence>
<keyword evidence="4" id="KW-1185">Reference proteome</keyword>
<keyword evidence="1" id="KW-0472">Membrane</keyword>
<reference evidence="4" key="1">
    <citation type="journal article" date="2019" name="Int. J. Syst. Evol. Microbiol.">
        <title>The Global Catalogue of Microorganisms (GCM) 10K type strain sequencing project: providing services to taxonomists for standard genome sequencing and annotation.</title>
        <authorList>
            <consortium name="The Broad Institute Genomics Platform"/>
            <consortium name="The Broad Institute Genome Sequencing Center for Infectious Disease"/>
            <person name="Wu L."/>
            <person name="Ma J."/>
        </authorList>
    </citation>
    <scope>NUCLEOTIDE SEQUENCE [LARGE SCALE GENOMIC DNA]</scope>
    <source>
        <strain evidence="4">JCM 17925</strain>
    </source>
</reference>
<dbReference type="EMBL" id="BAABHB010000003">
    <property type="protein sequence ID" value="GAA4402421.1"/>
    <property type="molecule type" value="Genomic_DNA"/>
</dbReference>
<dbReference type="InterPro" id="IPR001279">
    <property type="entry name" value="Metallo-B-lactamas"/>
</dbReference>